<protein>
    <submittedName>
        <fullName evidence="3">Uncharacterized protein</fullName>
    </submittedName>
</protein>
<evidence type="ECO:0000313" key="4">
    <source>
        <dbReference type="Proteomes" id="UP001295423"/>
    </source>
</evidence>
<evidence type="ECO:0000256" key="1">
    <source>
        <dbReference type="SAM" id="MobiDB-lite"/>
    </source>
</evidence>
<dbReference type="Proteomes" id="UP001295423">
    <property type="component" value="Unassembled WGS sequence"/>
</dbReference>
<keyword evidence="4" id="KW-1185">Reference proteome</keyword>
<feature type="compositionally biased region" description="Low complexity" evidence="1">
    <location>
        <begin position="203"/>
        <end position="213"/>
    </location>
</feature>
<evidence type="ECO:0000256" key="2">
    <source>
        <dbReference type="SAM" id="Phobius"/>
    </source>
</evidence>
<reference evidence="3" key="1">
    <citation type="submission" date="2023-08" db="EMBL/GenBank/DDBJ databases">
        <authorList>
            <person name="Audoor S."/>
            <person name="Bilcke G."/>
        </authorList>
    </citation>
    <scope>NUCLEOTIDE SEQUENCE</scope>
</reference>
<name>A0AAD2PX76_9STRA</name>
<feature type="region of interest" description="Disordered" evidence="1">
    <location>
        <begin position="203"/>
        <end position="231"/>
    </location>
</feature>
<comment type="caution">
    <text evidence="3">The sequence shown here is derived from an EMBL/GenBank/DDBJ whole genome shotgun (WGS) entry which is preliminary data.</text>
</comment>
<dbReference type="EMBL" id="CAKOGP040002202">
    <property type="protein sequence ID" value="CAJ1965303.1"/>
    <property type="molecule type" value="Genomic_DNA"/>
</dbReference>
<keyword evidence="2" id="KW-0812">Transmembrane</keyword>
<feature type="transmembrane region" description="Helical" evidence="2">
    <location>
        <begin position="31"/>
        <end position="51"/>
    </location>
</feature>
<organism evidence="3 4">
    <name type="scientific">Cylindrotheca closterium</name>
    <dbReference type="NCBI Taxonomy" id="2856"/>
    <lineage>
        <taxon>Eukaryota</taxon>
        <taxon>Sar</taxon>
        <taxon>Stramenopiles</taxon>
        <taxon>Ochrophyta</taxon>
        <taxon>Bacillariophyta</taxon>
        <taxon>Bacillariophyceae</taxon>
        <taxon>Bacillariophycidae</taxon>
        <taxon>Bacillariales</taxon>
        <taxon>Bacillariaceae</taxon>
        <taxon>Cylindrotheca</taxon>
    </lineage>
</organism>
<accession>A0AAD2PX76</accession>
<evidence type="ECO:0000313" key="3">
    <source>
        <dbReference type="EMBL" id="CAJ1965303.1"/>
    </source>
</evidence>
<gene>
    <name evidence="3" type="ORF">CYCCA115_LOCUS21049</name>
</gene>
<feature type="transmembrane region" description="Helical" evidence="2">
    <location>
        <begin position="72"/>
        <end position="104"/>
    </location>
</feature>
<feature type="region of interest" description="Disordered" evidence="1">
    <location>
        <begin position="117"/>
        <end position="141"/>
    </location>
</feature>
<keyword evidence="2" id="KW-1133">Transmembrane helix</keyword>
<proteinExistence type="predicted"/>
<dbReference type="AlphaFoldDB" id="A0AAD2PX76"/>
<feature type="transmembrane region" description="Helical" evidence="2">
    <location>
        <begin position="150"/>
        <end position="168"/>
    </location>
</feature>
<sequence>MGSEDSECTVGSIPSKTQCILTYGGNERDMMINYALVAMNLLVCIKVLVIHNHNNSNSNSVLDKFYRHATRAFAFVVAFQIVLCLILGCSGISIVWCSMAGWIMSQKRQMILSLDENDEDEDENDHHHHHHRHDSTAGSSGMTHEKLAKMAQWAILLDLGALVYYLVVSEIITTIAHGCALVMGACLSQLVNKHSGVITTTRTITNSSSSETTDGTNEEPLLETTNQGERL</sequence>
<keyword evidence="2" id="KW-0472">Membrane</keyword>